<accession>W8RZP6</accession>
<dbReference type="Proteomes" id="UP000019522">
    <property type="component" value="Chromosome"/>
</dbReference>
<dbReference type="InterPro" id="IPR014710">
    <property type="entry name" value="RmlC-like_jellyroll"/>
</dbReference>
<evidence type="ECO:0000313" key="2">
    <source>
        <dbReference type="EMBL" id="AHL77616.1"/>
    </source>
</evidence>
<dbReference type="AlphaFoldDB" id="W8RZP6"/>
<evidence type="ECO:0000313" key="3">
    <source>
        <dbReference type="Proteomes" id="UP000019522"/>
    </source>
</evidence>
<gene>
    <name evidence="2" type="ORF">CH92_04455</name>
</gene>
<dbReference type="InterPro" id="IPR025979">
    <property type="entry name" value="ChrR-like_cupin_dom"/>
</dbReference>
<sequence length="123" mass="13361">MSTERAASSALQGRKTIAAKDAHWQPMHVADIKLDGVTMHLLVEADDRWRSYWMKMEAGSRSIMHRHSATEMLIVVEGSVTDCDGAVFRAADVVVYSVGSTHVLSSPRGCTLLVVESCASTLA</sequence>
<dbReference type="PATRIC" id="fig|316.77.peg.882"/>
<dbReference type="KEGG" id="pstt:CH92_04455"/>
<proteinExistence type="predicted"/>
<reference evidence="2 3" key="2">
    <citation type="submission" date="2014-03" db="EMBL/GenBank/DDBJ databases">
        <authorList>
            <person name="Baltrus D."/>
            <person name="Dougherty K."/>
        </authorList>
    </citation>
    <scope>NUCLEOTIDE SEQUENCE</scope>
    <source>
        <strain evidence="2 3">28a24</strain>
    </source>
</reference>
<name>W8RZP6_STUST</name>
<feature type="domain" description="ChrR-like cupin" evidence="1">
    <location>
        <begin position="14"/>
        <end position="115"/>
    </location>
</feature>
<protein>
    <recommendedName>
        <fullName evidence="1">ChrR-like cupin domain-containing protein</fullName>
    </recommendedName>
</protein>
<dbReference type="Pfam" id="PF12973">
    <property type="entry name" value="Cupin_7"/>
    <property type="match status" value="1"/>
</dbReference>
<dbReference type="EMBL" id="CP007441">
    <property type="protein sequence ID" value="AHL77616.1"/>
    <property type="molecule type" value="Genomic_DNA"/>
</dbReference>
<dbReference type="InterPro" id="IPR011051">
    <property type="entry name" value="RmlC_Cupin_sf"/>
</dbReference>
<reference evidence="3" key="1">
    <citation type="journal article" date="2014" name="Genome Announc.">
        <title>Complete Genome Sequence of the Highly Transformable Pseudomonas stutzeri Strain 28a24.</title>
        <authorList>
            <person name="Smith B.A."/>
            <person name="Dougherty K.M."/>
            <person name="Baltrus D.A."/>
        </authorList>
    </citation>
    <scope>NUCLEOTIDE SEQUENCE [LARGE SCALE GENOMIC DNA]</scope>
    <source>
        <strain evidence="3">28a24</strain>
    </source>
</reference>
<dbReference type="Gene3D" id="2.60.120.10">
    <property type="entry name" value="Jelly Rolls"/>
    <property type="match status" value="1"/>
</dbReference>
<organism evidence="2 3">
    <name type="scientific">Stutzerimonas stutzeri</name>
    <name type="common">Pseudomonas stutzeri</name>
    <dbReference type="NCBI Taxonomy" id="316"/>
    <lineage>
        <taxon>Bacteria</taxon>
        <taxon>Pseudomonadati</taxon>
        <taxon>Pseudomonadota</taxon>
        <taxon>Gammaproteobacteria</taxon>
        <taxon>Pseudomonadales</taxon>
        <taxon>Pseudomonadaceae</taxon>
        <taxon>Stutzerimonas</taxon>
    </lineage>
</organism>
<evidence type="ECO:0000259" key="1">
    <source>
        <dbReference type="Pfam" id="PF12973"/>
    </source>
</evidence>
<dbReference type="SUPFAM" id="SSF51182">
    <property type="entry name" value="RmlC-like cupins"/>
    <property type="match status" value="1"/>
</dbReference>